<keyword evidence="2" id="KW-1185">Reference proteome</keyword>
<dbReference type="AlphaFoldDB" id="A0A518IE82"/>
<evidence type="ECO:0000313" key="2">
    <source>
        <dbReference type="Proteomes" id="UP000318313"/>
    </source>
</evidence>
<dbReference type="Proteomes" id="UP000318313">
    <property type="component" value="Chromosome"/>
</dbReference>
<evidence type="ECO:0000313" key="1">
    <source>
        <dbReference type="EMBL" id="QDV51412.1"/>
    </source>
</evidence>
<accession>A0A518IE82</accession>
<dbReference type="EMBL" id="CP037452">
    <property type="protein sequence ID" value="QDV51412.1"/>
    <property type="molecule type" value="Genomic_DNA"/>
</dbReference>
<dbReference type="KEGG" id="gfm:Enr17x_34680"/>
<proteinExistence type="predicted"/>
<protein>
    <submittedName>
        <fullName evidence="1">Uncharacterized protein</fullName>
    </submittedName>
</protein>
<reference evidence="1 2" key="1">
    <citation type="submission" date="2019-03" db="EMBL/GenBank/DDBJ databases">
        <title>Deep-cultivation of Planctomycetes and their phenomic and genomic characterization uncovers novel biology.</title>
        <authorList>
            <person name="Wiegand S."/>
            <person name="Jogler M."/>
            <person name="Boedeker C."/>
            <person name="Pinto D."/>
            <person name="Vollmers J."/>
            <person name="Rivas-Marin E."/>
            <person name="Kohn T."/>
            <person name="Peeters S.H."/>
            <person name="Heuer A."/>
            <person name="Rast P."/>
            <person name="Oberbeckmann S."/>
            <person name="Bunk B."/>
            <person name="Jeske O."/>
            <person name="Meyerdierks A."/>
            <person name="Storesund J.E."/>
            <person name="Kallscheuer N."/>
            <person name="Luecker S."/>
            <person name="Lage O.M."/>
            <person name="Pohl T."/>
            <person name="Merkel B.J."/>
            <person name="Hornburger P."/>
            <person name="Mueller R.-W."/>
            <person name="Bruemmer F."/>
            <person name="Labrenz M."/>
            <person name="Spormann A.M."/>
            <person name="Op den Camp H."/>
            <person name="Overmann J."/>
            <person name="Amann R."/>
            <person name="Jetten M.S.M."/>
            <person name="Mascher T."/>
            <person name="Medema M.H."/>
            <person name="Devos D.P."/>
            <person name="Kaster A.-K."/>
            <person name="Ovreas L."/>
            <person name="Rohde M."/>
            <person name="Galperin M.Y."/>
            <person name="Jogler C."/>
        </authorList>
    </citation>
    <scope>NUCLEOTIDE SEQUENCE [LARGE SCALE GENOMIC DNA]</scope>
    <source>
        <strain evidence="1 2">Enr17</strain>
    </source>
</reference>
<organism evidence="1 2">
    <name type="scientific">Gimesia fumaroli</name>
    <dbReference type="NCBI Taxonomy" id="2527976"/>
    <lineage>
        <taxon>Bacteria</taxon>
        <taxon>Pseudomonadati</taxon>
        <taxon>Planctomycetota</taxon>
        <taxon>Planctomycetia</taxon>
        <taxon>Planctomycetales</taxon>
        <taxon>Planctomycetaceae</taxon>
        <taxon>Gimesia</taxon>
    </lineage>
</organism>
<gene>
    <name evidence="1" type="ORF">Enr17x_34680</name>
</gene>
<sequence length="42" mass="4526">MVVNLTVLGFALPGAPIFPEVPLFLEPVPNFLSKNAGFLQVE</sequence>
<name>A0A518IE82_9PLAN</name>